<dbReference type="EMBL" id="BPVZ01000004">
    <property type="protein sequence ID" value="GKU90049.1"/>
    <property type="molecule type" value="Genomic_DNA"/>
</dbReference>
<dbReference type="GO" id="GO:0005886">
    <property type="term" value="C:plasma membrane"/>
    <property type="evidence" value="ECO:0007669"/>
    <property type="project" value="TreeGrafter"/>
</dbReference>
<dbReference type="Proteomes" id="UP001054252">
    <property type="component" value="Unassembled WGS sequence"/>
</dbReference>
<keyword evidence="2" id="KW-1185">Reference proteome</keyword>
<dbReference type="PANTHER" id="PTHR45081:SF1">
    <property type="entry name" value="EF HAND FAMILY PROTEIN, PUTATIVE, EXPRESSED-RELATED"/>
    <property type="match status" value="1"/>
</dbReference>
<evidence type="ECO:0000313" key="2">
    <source>
        <dbReference type="Proteomes" id="UP001054252"/>
    </source>
</evidence>
<reference evidence="1 2" key="1">
    <citation type="journal article" date="2021" name="Commun. Biol.">
        <title>The genome of Shorea leprosula (Dipterocarpaceae) highlights the ecological relevance of drought in aseasonal tropical rainforests.</title>
        <authorList>
            <person name="Ng K.K.S."/>
            <person name="Kobayashi M.J."/>
            <person name="Fawcett J.A."/>
            <person name="Hatakeyama M."/>
            <person name="Paape T."/>
            <person name="Ng C.H."/>
            <person name="Ang C.C."/>
            <person name="Tnah L.H."/>
            <person name="Lee C.T."/>
            <person name="Nishiyama T."/>
            <person name="Sese J."/>
            <person name="O'Brien M.J."/>
            <person name="Copetti D."/>
            <person name="Mohd Noor M.I."/>
            <person name="Ong R.C."/>
            <person name="Putra M."/>
            <person name="Sireger I.Z."/>
            <person name="Indrioko S."/>
            <person name="Kosugi Y."/>
            <person name="Izuno A."/>
            <person name="Isagi Y."/>
            <person name="Lee S.L."/>
            <person name="Shimizu K.K."/>
        </authorList>
    </citation>
    <scope>NUCLEOTIDE SEQUENCE [LARGE SCALE GENOMIC DNA]</scope>
    <source>
        <strain evidence="1">214</strain>
    </source>
</reference>
<organism evidence="1 2">
    <name type="scientific">Rubroshorea leprosula</name>
    <dbReference type="NCBI Taxonomy" id="152421"/>
    <lineage>
        <taxon>Eukaryota</taxon>
        <taxon>Viridiplantae</taxon>
        <taxon>Streptophyta</taxon>
        <taxon>Embryophyta</taxon>
        <taxon>Tracheophyta</taxon>
        <taxon>Spermatophyta</taxon>
        <taxon>Magnoliopsida</taxon>
        <taxon>eudicotyledons</taxon>
        <taxon>Gunneridae</taxon>
        <taxon>Pentapetalae</taxon>
        <taxon>rosids</taxon>
        <taxon>malvids</taxon>
        <taxon>Malvales</taxon>
        <taxon>Dipterocarpaceae</taxon>
        <taxon>Rubroshorea</taxon>
    </lineage>
</organism>
<proteinExistence type="predicted"/>
<protein>
    <submittedName>
        <fullName evidence="1">Uncharacterized protein</fullName>
    </submittedName>
</protein>
<dbReference type="AlphaFoldDB" id="A0AAV5HVS1"/>
<evidence type="ECO:0000313" key="1">
    <source>
        <dbReference type="EMBL" id="GKU90049.1"/>
    </source>
</evidence>
<comment type="caution">
    <text evidence="1">The sequence shown here is derived from an EMBL/GenBank/DDBJ whole genome shotgun (WGS) entry which is preliminary data.</text>
</comment>
<accession>A0AAV5HVS1</accession>
<gene>
    <name evidence="1" type="ORF">SLEP1_g4096</name>
</gene>
<sequence>MYLRRQTCICLILPRHRLYWRPNVLNRNRATIIEHPINYHASRCLRFIMAGLREWNQPIVCAALAGRSGRELIMHQQCHHRIVHRDLETSNGEGAFVVVEPSKFKTVSEKTTLRQDLSNALQIRVFQRVTRLSRCEVDLLKKEMSENDVPISYSGGGGPQKSIRKTNLEEILRRLLNFLEPETFQGAVKAINEKNPFCLG</sequence>
<dbReference type="PANTHER" id="PTHR45081">
    <property type="entry name" value="EF HAND FAMILY PROTEIN, PUTATIVE, EXPRESSED-RELATED"/>
    <property type="match status" value="1"/>
</dbReference>
<name>A0AAV5HVS1_9ROSI</name>